<reference evidence="4" key="1">
    <citation type="submission" date="2021-01" db="EMBL/GenBank/DDBJ databases">
        <authorList>
            <consortium name="Genoscope - CEA"/>
            <person name="William W."/>
        </authorList>
    </citation>
    <scope>NUCLEOTIDE SEQUENCE</scope>
</reference>
<keyword evidence="1" id="KW-0539">Nucleus</keyword>
<name>A0A8S1L2A0_PARPR</name>
<evidence type="ECO:0000313" key="4">
    <source>
        <dbReference type="EMBL" id="CAD8059542.1"/>
    </source>
</evidence>
<evidence type="ECO:0000259" key="3">
    <source>
        <dbReference type="PROSITE" id="PS50090"/>
    </source>
</evidence>
<feature type="domain" description="Myb-like" evidence="3">
    <location>
        <begin position="35"/>
        <end position="91"/>
    </location>
</feature>
<dbReference type="EMBL" id="CAJJDM010000028">
    <property type="protein sequence ID" value="CAD8059542.1"/>
    <property type="molecule type" value="Genomic_DNA"/>
</dbReference>
<organism evidence="4 5">
    <name type="scientific">Paramecium primaurelia</name>
    <dbReference type="NCBI Taxonomy" id="5886"/>
    <lineage>
        <taxon>Eukaryota</taxon>
        <taxon>Sar</taxon>
        <taxon>Alveolata</taxon>
        <taxon>Ciliophora</taxon>
        <taxon>Intramacronucleata</taxon>
        <taxon>Oligohymenophorea</taxon>
        <taxon>Peniculida</taxon>
        <taxon>Parameciidae</taxon>
        <taxon>Paramecium</taxon>
    </lineage>
</organism>
<dbReference type="SMART" id="SM00717">
    <property type="entry name" value="SANT"/>
    <property type="match status" value="1"/>
</dbReference>
<evidence type="ECO:0000256" key="2">
    <source>
        <dbReference type="SAM" id="MobiDB-lite"/>
    </source>
</evidence>
<comment type="caution">
    <text evidence="4">The sequence shown here is derived from an EMBL/GenBank/DDBJ whole genome shotgun (WGS) entry which is preliminary data.</text>
</comment>
<dbReference type="Pfam" id="PF00249">
    <property type="entry name" value="Myb_DNA-binding"/>
    <property type="match status" value="1"/>
</dbReference>
<dbReference type="CDD" id="cd00167">
    <property type="entry name" value="SANT"/>
    <property type="match status" value="1"/>
</dbReference>
<proteinExistence type="predicted"/>
<evidence type="ECO:0000256" key="1">
    <source>
        <dbReference type="ARBA" id="ARBA00023242"/>
    </source>
</evidence>
<dbReference type="PANTHER" id="PTHR12802:SF155">
    <property type="entry name" value="DEUBIQUITINASE MYSM1"/>
    <property type="match status" value="1"/>
</dbReference>
<dbReference type="PROSITE" id="PS50090">
    <property type="entry name" value="MYB_LIKE"/>
    <property type="match status" value="1"/>
</dbReference>
<dbReference type="OMA" id="EDHAHIK"/>
<evidence type="ECO:0000313" key="5">
    <source>
        <dbReference type="Proteomes" id="UP000688137"/>
    </source>
</evidence>
<dbReference type="AlphaFoldDB" id="A0A8S1L2A0"/>
<feature type="region of interest" description="Disordered" evidence="2">
    <location>
        <begin position="1"/>
        <end position="44"/>
    </location>
</feature>
<sequence length="156" mass="18387">MSLSSNDQLEIDDSVEYSYPKSPKSKKIKKCESLSPKKNSGHWTQEEHQKYLKFLEDHANIKKNNKIFKPMSDIIGTRSPSQCRSHHQKFNPLSPMVQKKSLKLQQTTQLITSTLNEDSYQYKEDDCLNRRLVQLMIFDEDELLNQPQQFNLDDFF</sequence>
<accession>A0A8S1L2A0</accession>
<protein>
    <recommendedName>
        <fullName evidence="3">Myb-like domain-containing protein</fullName>
    </recommendedName>
</protein>
<dbReference type="Proteomes" id="UP000688137">
    <property type="component" value="Unassembled WGS sequence"/>
</dbReference>
<dbReference type="InterPro" id="IPR001005">
    <property type="entry name" value="SANT/Myb"/>
</dbReference>
<dbReference type="PANTHER" id="PTHR12802">
    <property type="entry name" value="SWI/SNF COMPLEX-RELATED"/>
    <property type="match status" value="1"/>
</dbReference>
<keyword evidence="5" id="KW-1185">Reference proteome</keyword>
<gene>
    <name evidence="4" type="ORF">PPRIM_AZ9-3.1.T0290042</name>
</gene>